<evidence type="ECO:0000313" key="2">
    <source>
        <dbReference type="Proteomes" id="UP001222325"/>
    </source>
</evidence>
<gene>
    <name evidence="1" type="ORF">B0H15DRAFT_804972</name>
</gene>
<dbReference type="Proteomes" id="UP001222325">
    <property type="component" value="Unassembled WGS sequence"/>
</dbReference>
<sequence length="177" mass="19314">MSRDPLPMSGSLWLAAAPLRPLEGFFSGLKDGPILHSADASVAESDYKFEGRCIPPCAESPLLASLPNPGAIIDFEAAHFSSPERSNFKSDRCYGCVGLTGSSWTMLGRSYGCSDYDLRLRSHSRASIAILVLQLSLSRSRSSSNSRVHIYARSNTSPSTFALRIPYLCLFELLSFN</sequence>
<organism evidence="1 2">
    <name type="scientific">Mycena belliarum</name>
    <dbReference type="NCBI Taxonomy" id="1033014"/>
    <lineage>
        <taxon>Eukaryota</taxon>
        <taxon>Fungi</taxon>
        <taxon>Dikarya</taxon>
        <taxon>Basidiomycota</taxon>
        <taxon>Agaricomycotina</taxon>
        <taxon>Agaricomycetes</taxon>
        <taxon>Agaricomycetidae</taxon>
        <taxon>Agaricales</taxon>
        <taxon>Marasmiineae</taxon>
        <taxon>Mycenaceae</taxon>
        <taxon>Mycena</taxon>
    </lineage>
</organism>
<protein>
    <submittedName>
        <fullName evidence="1">Uncharacterized protein</fullName>
    </submittedName>
</protein>
<keyword evidence="2" id="KW-1185">Reference proteome</keyword>
<evidence type="ECO:0000313" key="1">
    <source>
        <dbReference type="EMBL" id="KAJ7077996.1"/>
    </source>
</evidence>
<dbReference type="AlphaFoldDB" id="A0AAD6TWN4"/>
<proteinExistence type="predicted"/>
<accession>A0AAD6TWN4</accession>
<reference evidence="1" key="1">
    <citation type="submission" date="2023-03" db="EMBL/GenBank/DDBJ databases">
        <title>Massive genome expansion in bonnet fungi (Mycena s.s.) driven by repeated elements and novel gene families across ecological guilds.</title>
        <authorList>
            <consortium name="Lawrence Berkeley National Laboratory"/>
            <person name="Harder C.B."/>
            <person name="Miyauchi S."/>
            <person name="Viragh M."/>
            <person name="Kuo A."/>
            <person name="Thoen E."/>
            <person name="Andreopoulos B."/>
            <person name="Lu D."/>
            <person name="Skrede I."/>
            <person name="Drula E."/>
            <person name="Henrissat B."/>
            <person name="Morin E."/>
            <person name="Kohler A."/>
            <person name="Barry K."/>
            <person name="LaButti K."/>
            <person name="Morin E."/>
            <person name="Salamov A."/>
            <person name="Lipzen A."/>
            <person name="Mereny Z."/>
            <person name="Hegedus B."/>
            <person name="Baldrian P."/>
            <person name="Stursova M."/>
            <person name="Weitz H."/>
            <person name="Taylor A."/>
            <person name="Grigoriev I.V."/>
            <person name="Nagy L.G."/>
            <person name="Martin F."/>
            <person name="Kauserud H."/>
        </authorList>
    </citation>
    <scope>NUCLEOTIDE SEQUENCE</scope>
    <source>
        <strain evidence="1">CBHHK173m</strain>
    </source>
</reference>
<name>A0AAD6TWN4_9AGAR</name>
<comment type="caution">
    <text evidence="1">The sequence shown here is derived from an EMBL/GenBank/DDBJ whole genome shotgun (WGS) entry which is preliminary data.</text>
</comment>
<dbReference type="EMBL" id="JARJCN010000069">
    <property type="protein sequence ID" value="KAJ7077996.1"/>
    <property type="molecule type" value="Genomic_DNA"/>
</dbReference>